<sequence length="113" mass="12942">MDANTLKGHLDLILLATLEKEPLYGLRIIQEVQVQTEGYFTFKEGTLYPALHRLEKAGWIDTETQPSPIGGPPRKYYKLTESGLKALQDKRQEWQSFQQAMRAFGGNRHAKTH</sequence>
<dbReference type="RefSeq" id="WP_146885805.1">
    <property type="nucleotide sequence ID" value="NZ_BJXB01000013.1"/>
</dbReference>
<dbReference type="EMBL" id="BJXB01000013">
    <property type="protein sequence ID" value="GEM47511.1"/>
    <property type="molecule type" value="Genomic_DNA"/>
</dbReference>
<dbReference type="SUPFAM" id="SSF46785">
    <property type="entry name" value="Winged helix' DNA-binding domain"/>
    <property type="match status" value="1"/>
</dbReference>
<keyword evidence="3" id="KW-1185">Reference proteome</keyword>
<comment type="caution">
    <text evidence="2">The sequence shown here is derived from an EMBL/GenBank/DDBJ whole genome shotgun (WGS) entry which is preliminary data.</text>
</comment>
<dbReference type="Pfam" id="PF03551">
    <property type="entry name" value="PadR"/>
    <property type="match status" value="1"/>
</dbReference>
<name>A0A511N510_DEIC1</name>
<dbReference type="PANTHER" id="PTHR33169">
    <property type="entry name" value="PADR-FAMILY TRANSCRIPTIONAL REGULATOR"/>
    <property type="match status" value="1"/>
</dbReference>
<dbReference type="AlphaFoldDB" id="A0A511N510"/>
<proteinExistence type="predicted"/>
<dbReference type="InterPro" id="IPR052509">
    <property type="entry name" value="Metal_resp_DNA-bind_regulator"/>
</dbReference>
<dbReference type="PANTHER" id="PTHR33169:SF14">
    <property type="entry name" value="TRANSCRIPTIONAL REGULATOR RV3488"/>
    <property type="match status" value="1"/>
</dbReference>
<reference evidence="2 3" key="1">
    <citation type="submission" date="2019-07" db="EMBL/GenBank/DDBJ databases">
        <title>Whole genome shotgun sequence of Deinococcus cellulosilyticus NBRC 106333.</title>
        <authorList>
            <person name="Hosoyama A."/>
            <person name="Uohara A."/>
            <person name="Ohji S."/>
            <person name="Ichikawa N."/>
        </authorList>
    </citation>
    <scope>NUCLEOTIDE SEQUENCE [LARGE SCALE GENOMIC DNA]</scope>
    <source>
        <strain evidence="2 3">NBRC 106333</strain>
    </source>
</reference>
<organism evidence="2 3">
    <name type="scientific">Deinococcus cellulosilyticus (strain DSM 18568 / NBRC 106333 / KACC 11606 / 5516J-15)</name>
    <dbReference type="NCBI Taxonomy" id="1223518"/>
    <lineage>
        <taxon>Bacteria</taxon>
        <taxon>Thermotogati</taxon>
        <taxon>Deinococcota</taxon>
        <taxon>Deinococci</taxon>
        <taxon>Deinococcales</taxon>
        <taxon>Deinococcaceae</taxon>
        <taxon>Deinococcus</taxon>
    </lineage>
</organism>
<feature type="domain" description="Transcription regulator PadR N-terminal" evidence="1">
    <location>
        <begin position="14"/>
        <end position="88"/>
    </location>
</feature>
<evidence type="ECO:0000313" key="2">
    <source>
        <dbReference type="EMBL" id="GEM47511.1"/>
    </source>
</evidence>
<accession>A0A511N510</accession>
<dbReference type="InterPro" id="IPR036390">
    <property type="entry name" value="WH_DNA-bd_sf"/>
</dbReference>
<dbReference type="InterPro" id="IPR036388">
    <property type="entry name" value="WH-like_DNA-bd_sf"/>
</dbReference>
<protein>
    <submittedName>
        <fullName evidence="2">PadR family transcriptional regulator</fullName>
    </submittedName>
</protein>
<dbReference type="InterPro" id="IPR005149">
    <property type="entry name" value="Tscrpt_reg_PadR_N"/>
</dbReference>
<evidence type="ECO:0000313" key="3">
    <source>
        <dbReference type="Proteomes" id="UP000321306"/>
    </source>
</evidence>
<dbReference type="Gene3D" id="1.10.10.10">
    <property type="entry name" value="Winged helix-like DNA-binding domain superfamily/Winged helix DNA-binding domain"/>
    <property type="match status" value="1"/>
</dbReference>
<evidence type="ECO:0000259" key="1">
    <source>
        <dbReference type="Pfam" id="PF03551"/>
    </source>
</evidence>
<gene>
    <name evidence="2" type="ORF">DC3_31460</name>
</gene>
<dbReference type="OrthoDB" id="9808017at2"/>
<dbReference type="Proteomes" id="UP000321306">
    <property type="component" value="Unassembled WGS sequence"/>
</dbReference>